<evidence type="ECO:0000256" key="6">
    <source>
        <dbReference type="ARBA" id="ARBA00063309"/>
    </source>
</evidence>
<keyword evidence="10" id="KW-1185">Reference proteome</keyword>
<organism evidence="9 10">
    <name type="scientific">Postia placenta MAD-698-R-SB12</name>
    <dbReference type="NCBI Taxonomy" id="670580"/>
    <lineage>
        <taxon>Eukaryota</taxon>
        <taxon>Fungi</taxon>
        <taxon>Dikarya</taxon>
        <taxon>Basidiomycota</taxon>
        <taxon>Agaricomycotina</taxon>
        <taxon>Agaricomycetes</taxon>
        <taxon>Polyporales</taxon>
        <taxon>Adustoporiaceae</taxon>
        <taxon>Rhodonia</taxon>
    </lineage>
</organism>
<dbReference type="CDD" id="cd10210">
    <property type="entry name" value="ASKHA_NBD_Arp6"/>
    <property type="match status" value="1"/>
</dbReference>
<dbReference type="GeneID" id="36332462"/>
<dbReference type="Pfam" id="PF00022">
    <property type="entry name" value="Actin"/>
    <property type="match status" value="1"/>
</dbReference>
<comment type="subcellular location">
    <subcellularLocation>
        <location evidence="1">Cytoplasm</location>
    </subcellularLocation>
</comment>
<dbReference type="GO" id="GO:0005737">
    <property type="term" value="C:cytoplasm"/>
    <property type="evidence" value="ECO:0007669"/>
    <property type="project" value="UniProtKB-SubCell"/>
</dbReference>
<dbReference type="EMBL" id="KZ110613">
    <property type="protein sequence ID" value="OSX56398.1"/>
    <property type="molecule type" value="Genomic_DNA"/>
</dbReference>
<feature type="compositionally biased region" description="Basic and acidic residues" evidence="8">
    <location>
        <begin position="399"/>
        <end position="414"/>
    </location>
</feature>
<dbReference type="Gene3D" id="2.30.36.70">
    <property type="entry name" value="Actin, Chain A, domain 2"/>
    <property type="match status" value="1"/>
</dbReference>
<dbReference type="PANTHER" id="PTHR11937">
    <property type="entry name" value="ACTIN"/>
    <property type="match status" value="1"/>
</dbReference>
<dbReference type="SUPFAM" id="SSF53067">
    <property type="entry name" value="Actin-like ATPase domain"/>
    <property type="match status" value="2"/>
</dbReference>
<comment type="similarity">
    <text evidence="2">Belongs to the actin family. ARP6 subfamily.</text>
</comment>
<evidence type="ECO:0000256" key="8">
    <source>
        <dbReference type="SAM" id="MobiDB-lite"/>
    </source>
</evidence>
<protein>
    <recommendedName>
        <fullName evidence="3">Actin-like protein ARP6</fullName>
    </recommendedName>
    <alternativeName>
        <fullName evidence="7">Actin-like protein arp6</fullName>
    </alternativeName>
</protein>
<feature type="region of interest" description="Disordered" evidence="8">
    <location>
        <begin position="398"/>
        <end position="455"/>
    </location>
</feature>
<comment type="subunit">
    <text evidence="6">Component of the SWR1 chromatin remodeling complex.</text>
</comment>
<evidence type="ECO:0000256" key="3">
    <source>
        <dbReference type="ARBA" id="ARBA00018633"/>
    </source>
</evidence>
<dbReference type="Gene3D" id="3.90.640.10">
    <property type="entry name" value="Actin, Chain A, domain 4"/>
    <property type="match status" value="1"/>
</dbReference>
<sequence length="455" mass="51378">MKPRSTVVVDNGAATIKAGVLGVHTDPRVVTNAIVRSKGDKMTYIGHEFEKCRDHSSLHYRLPFEKGFLLDWDAEKAVWDGLFSAECLGINTTESSLLITEPYFNLPNIQNVYDQFVFEEYEFHSYYRCTPASLIPHGDLFAREGYGPPDCMLLVDSGFSFTHVVPIMNDSILWNAVARIDVGGKLLTNHLKELASFRQWNMMDETYIINDIKETCCYISTNYKEDLEVCRQNPRSNAIVQEYVLPDFSMNRIGHVRQPGEALEDTAQVMYMNNERFSVPETIFRPDDIGLEQSGIAPAVANSIALLPEDFQGMFWAHIGLVGGNTRVPGFRERLLSELRALAPVDCEVIIYASNDPILETYRSATAFAQKPEFLQGCVTREEYLEFGSNACRRKFRDSKRADKEATRGREQAKGRAATRAREDEDESEGESPPVARKGGRGRGRGRGTMPRRQV</sequence>
<evidence type="ECO:0000256" key="2">
    <source>
        <dbReference type="ARBA" id="ARBA00005665"/>
    </source>
</evidence>
<keyword evidence="4" id="KW-0963">Cytoplasm</keyword>
<accession>A0A1X6MJ74</accession>
<dbReference type="STRING" id="670580.A0A1X6MJ74"/>
<dbReference type="OrthoDB" id="6220758at2759"/>
<dbReference type="SMART" id="SM00268">
    <property type="entry name" value="ACTIN"/>
    <property type="match status" value="1"/>
</dbReference>
<dbReference type="AlphaFoldDB" id="A0A1X6MJ74"/>
<evidence type="ECO:0000313" key="9">
    <source>
        <dbReference type="EMBL" id="OSX56398.1"/>
    </source>
</evidence>
<evidence type="ECO:0000256" key="7">
    <source>
        <dbReference type="ARBA" id="ARBA00073820"/>
    </source>
</evidence>
<dbReference type="GO" id="GO:0005634">
    <property type="term" value="C:nucleus"/>
    <property type="evidence" value="ECO:0007669"/>
    <property type="project" value="UniProtKB-ARBA"/>
</dbReference>
<reference evidence="9 10" key="1">
    <citation type="submission" date="2017-04" db="EMBL/GenBank/DDBJ databases">
        <title>Genome Sequence of the Model Brown-Rot Fungus Postia placenta SB12.</title>
        <authorList>
            <consortium name="DOE Joint Genome Institute"/>
            <person name="Gaskell J."/>
            <person name="Kersten P."/>
            <person name="Larrondo L.F."/>
            <person name="Canessa P."/>
            <person name="Martinez D."/>
            <person name="Hibbett D."/>
            <person name="Schmoll M."/>
            <person name="Kubicek C.P."/>
            <person name="Martinez A.T."/>
            <person name="Yadav J."/>
            <person name="Master E."/>
            <person name="Magnuson J.K."/>
            <person name="James T."/>
            <person name="Yaver D."/>
            <person name="Berka R."/>
            <person name="Labutti K."/>
            <person name="Lipzen A."/>
            <person name="Aerts A."/>
            <person name="Barry K."/>
            <person name="Henrissat B."/>
            <person name="Blanchette R."/>
            <person name="Grigoriev I."/>
            <person name="Cullen D."/>
        </authorList>
    </citation>
    <scope>NUCLEOTIDE SEQUENCE [LARGE SCALE GENOMIC DNA]</scope>
    <source>
        <strain evidence="9 10">MAD-698-R-SB12</strain>
    </source>
</reference>
<evidence type="ECO:0000256" key="5">
    <source>
        <dbReference type="ARBA" id="ARBA00025222"/>
    </source>
</evidence>
<gene>
    <name evidence="9" type="ORF">POSPLADRAFT_1160182</name>
</gene>
<dbReference type="RefSeq" id="XP_024333192.1">
    <property type="nucleotide sequence ID" value="XM_024487513.1"/>
</dbReference>
<evidence type="ECO:0000313" key="10">
    <source>
        <dbReference type="Proteomes" id="UP000194127"/>
    </source>
</evidence>
<evidence type="ECO:0000256" key="4">
    <source>
        <dbReference type="ARBA" id="ARBA00022490"/>
    </source>
</evidence>
<dbReference type="FunFam" id="3.90.640.10:FF:000014">
    <property type="entry name" value="Putative actin-related protein 6"/>
    <property type="match status" value="1"/>
</dbReference>
<name>A0A1X6MJ74_9APHY</name>
<evidence type="ECO:0000256" key="1">
    <source>
        <dbReference type="ARBA" id="ARBA00004496"/>
    </source>
</evidence>
<dbReference type="InterPro" id="IPR043129">
    <property type="entry name" value="ATPase_NBD"/>
</dbReference>
<proteinExistence type="inferred from homology"/>
<dbReference type="Gene3D" id="3.30.420.40">
    <property type="match status" value="2"/>
</dbReference>
<dbReference type="Proteomes" id="UP000194127">
    <property type="component" value="Unassembled WGS sequence"/>
</dbReference>
<dbReference type="InterPro" id="IPR004000">
    <property type="entry name" value="Actin"/>
</dbReference>
<comment type="function">
    <text evidence="5">Component of the SWR1 complex which mediates the ATP-dependent exchange of histone H2A for the H2A variant HZT1 leading to transcriptional regulation of selected genes by chromatin remodeling. Involved in chromosome stability.</text>
</comment>